<dbReference type="AlphaFoldDB" id="A0A376CWY8"/>
<dbReference type="Pfam" id="PF25673">
    <property type="entry name" value="Terminase_7"/>
    <property type="match status" value="2"/>
</dbReference>
<feature type="compositionally biased region" description="Basic and acidic residues" evidence="1">
    <location>
        <begin position="9"/>
        <end position="25"/>
    </location>
</feature>
<evidence type="ECO:0000313" key="3">
    <source>
        <dbReference type="Proteomes" id="UP000254287"/>
    </source>
</evidence>
<sequence length="248" mass="27589">MGVRGPMPKRAEDVKGHRTKAELKARRNTTPQPHITTDAPIKRTTKQPRAATGWSESAKLMWKALGQSRHTAHWPATDWATARQLMADVSQFQRALPNAQVLATIGAGIDDLLMTEGARRRAGAQLPAYNEPPKPPKGSPDWDPDCRALWRATRDTPDITRYYEPTDWAVLHFVLTETTRMHIAAMKAGKTSGALMQAIHSIRSNLMLTEGTRRRLDLSLEVIIAKAQGDTPGEKFAEQCLAMLKPQK</sequence>
<accession>A0A376CWY8</accession>
<dbReference type="InterPro" id="IPR057972">
    <property type="entry name" value="Terminase_7"/>
</dbReference>
<gene>
    <name evidence="2" type="ORF">NCTC10289_01073</name>
</gene>
<evidence type="ECO:0000313" key="2">
    <source>
        <dbReference type="EMBL" id="STC76802.1"/>
    </source>
</evidence>
<protein>
    <submittedName>
        <fullName evidence="2">Uncharacterized protein</fullName>
    </submittedName>
</protein>
<organism evidence="2 3">
    <name type="scientific">Corynebacterium minutissimum</name>
    <dbReference type="NCBI Taxonomy" id="38301"/>
    <lineage>
        <taxon>Bacteria</taxon>
        <taxon>Bacillati</taxon>
        <taxon>Actinomycetota</taxon>
        <taxon>Actinomycetes</taxon>
        <taxon>Mycobacteriales</taxon>
        <taxon>Corynebacteriaceae</taxon>
        <taxon>Corynebacterium</taxon>
    </lineage>
</organism>
<name>A0A376CWY8_9CORY</name>
<dbReference type="Proteomes" id="UP000254287">
    <property type="component" value="Unassembled WGS sequence"/>
</dbReference>
<dbReference type="EMBL" id="UFXP01000001">
    <property type="protein sequence ID" value="STC76802.1"/>
    <property type="molecule type" value="Genomic_DNA"/>
</dbReference>
<evidence type="ECO:0000256" key="1">
    <source>
        <dbReference type="SAM" id="MobiDB-lite"/>
    </source>
</evidence>
<proteinExistence type="predicted"/>
<reference evidence="2 3" key="1">
    <citation type="submission" date="2018-06" db="EMBL/GenBank/DDBJ databases">
        <authorList>
            <consortium name="Pathogen Informatics"/>
            <person name="Doyle S."/>
        </authorList>
    </citation>
    <scope>NUCLEOTIDE SEQUENCE [LARGE SCALE GENOMIC DNA]</scope>
    <source>
        <strain evidence="2 3">NCTC10289</strain>
    </source>
</reference>
<feature type="region of interest" description="Disordered" evidence="1">
    <location>
        <begin position="1"/>
        <end position="38"/>
    </location>
</feature>